<protein>
    <submittedName>
        <fullName evidence="1">Dehydrin COR47</fullName>
    </submittedName>
</protein>
<reference evidence="1 2" key="1">
    <citation type="journal article" date="2022" name="Plant J.">
        <title>Chromosome-level genome of Camellia lanceoleosa provides a valuable resource for understanding genome evolution and self-incompatibility.</title>
        <authorList>
            <person name="Gong W."/>
            <person name="Xiao S."/>
            <person name="Wang L."/>
            <person name="Liao Z."/>
            <person name="Chang Y."/>
            <person name="Mo W."/>
            <person name="Hu G."/>
            <person name="Li W."/>
            <person name="Zhao G."/>
            <person name="Zhu H."/>
            <person name="Hu X."/>
            <person name="Ji K."/>
            <person name="Xiang X."/>
            <person name="Song Q."/>
            <person name="Yuan D."/>
            <person name="Jin S."/>
            <person name="Zhang L."/>
        </authorList>
    </citation>
    <scope>NUCLEOTIDE SEQUENCE [LARGE SCALE GENOMIC DNA]</scope>
    <source>
        <strain evidence="1">SQ_2022a</strain>
    </source>
</reference>
<evidence type="ECO:0000313" key="2">
    <source>
        <dbReference type="Proteomes" id="UP001060215"/>
    </source>
</evidence>
<gene>
    <name evidence="1" type="ORF">LOK49_LG02G04003</name>
</gene>
<organism evidence="1 2">
    <name type="scientific">Camellia lanceoleosa</name>
    <dbReference type="NCBI Taxonomy" id="1840588"/>
    <lineage>
        <taxon>Eukaryota</taxon>
        <taxon>Viridiplantae</taxon>
        <taxon>Streptophyta</taxon>
        <taxon>Embryophyta</taxon>
        <taxon>Tracheophyta</taxon>
        <taxon>Spermatophyta</taxon>
        <taxon>Magnoliopsida</taxon>
        <taxon>eudicotyledons</taxon>
        <taxon>Gunneridae</taxon>
        <taxon>Pentapetalae</taxon>
        <taxon>asterids</taxon>
        <taxon>Ericales</taxon>
        <taxon>Theaceae</taxon>
        <taxon>Camellia</taxon>
    </lineage>
</organism>
<name>A0ACC0IIR6_9ERIC</name>
<dbReference type="Proteomes" id="UP001060215">
    <property type="component" value="Chromosome 3"/>
</dbReference>
<dbReference type="EMBL" id="CM045760">
    <property type="protein sequence ID" value="KAI8024988.1"/>
    <property type="molecule type" value="Genomic_DNA"/>
</dbReference>
<proteinExistence type="predicted"/>
<comment type="caution">
    <text evidence="1">The sequence shown here is derived from an EMBL/GenBank/DDBJ whole genome shotgun (WGS) entry which is preliminary data.</text>
</comment>
<keyword evidence="2" id="KW-1185">Reference proteome</keyword>
<accession>A0ACC0IIR6</accession>
<evidence type="ECO:0000313" key="1">
    <source>
        <dbReference type="EMBL" id="KAI8024988.1"/>
    </source>
</evidence>
<sequence>MAEPHPQGHGSEAVTKRPVETTDRGMFDCFGKKEEKPGEDVAMIELETVQVSEADKMKEKHTLMEELHRSHSNSSSSSDDEEGGEKKRKKKGLKEEIKKKTSSKKEEQVKGHKDTSGTLENCNEVGNAEATLQEEKKDFLEKIKEKLPGQHKKAEEGNPAAPPPECAADGNSPRSETKDKKGILEKIKEKLPGYHKNDDDNVKEKEN</sequence>